<feature type="domain" description="Major facilitator superfamily (MFS) profile" evidence="2">
    <location>
        <begin position="14"/>
        <end position="310"/>
    </location>
</feature>
<evidence type="ECO:0000313" key="3">
    <source>
        <dbReference type="EMBL" id="SVA09247.1"/>
    </source>
</evidence>
<dbReference type="PANTHER" id="PTHR11360:SF284">
    <property type="entry name" value="EG:103B4.3 PROTEIN-RELATED"/>
    <property type="match status" value="1"/>
</dbReference>
<dbReference type="PROSITE" id="PS50850">
    <property type="entry name" value="MFS"/>
    <property type="match status" value="1"/>
</dbReference>
<dbReference type="Gene3D" id="1.20.1250.20">
    <property type="entry name" value="MFS general substrate transporter like domains"/>
    <property type="match status" value="2"/>
</dbReference>
<dbReference type="AlphaFoldDB" id="A0A381T3R5"/>
<dbReference type="PANTHER" id="PTHR11360">
    <property type="entry name" value="MONOCARBOXYLATE TRANSPORTER"/>
    <property type="match status" value="1"/>
</dbReference>
<feature type="transmembrane region" description="Helical" evidence="1">
    <location>
        <begin position="12"/>
        <end position="42"/>
    </location>
</feature>
<feature type="transmembrane region" description="Helical" evidence="1">
    <location>
        <begin position="106"/>
        <end position="131"/>
    </location>
</feature>
<protein>
    <recommendedName>
        <fullName evidence="2">Major facilitator superfamily (MFS) profile domain-containing protein</fullName>
    </recommendedName>
</protein>
<feature type="transmembrane region" description="Helical" evidence="1">
    <location>
        <begin position="83"/>
        <end position="100"/>
    </location>
</feature>
<feature type="transmembrane region" description="Helical" evidence="1">
    <location>
        <begin position="143"/>
        <end position="165"/>
    </location>
</feature>
<feature type="non-terminal residue" evidence="3">
    <location>
        <position position="310"/>
    </location>
</feature>
<feature type="transmembrane region" description="Helical" evidence="1">
    <location>
        <begin position="273"/>
        <end position="295"/>
    </location>
</feature>
<name>A0A381T3R5_9ZZZZ</name>
<dbReference type="EMBL" id="UINC01003788">
    <property type="protein sequence ID" value="SVA09247.1"/>
    <property type="molecule type" value="Genomic_DNA"/>
</dbReference>
<dbReference type="InterPro" id="IPR050327">
    <property type="entry name" value="Proton-linked_MCT"/>
</dbReference>
<dbReference type="Pfam" id="PF07690">
    <property type="entry name" value="MFS_1"/>
    <property type="match status" value="1"/>
</dbReference>
<proteinExistence type="predicted"/>
<accession>A0A381T3R5</accession>
<dbReference type="InterPro" id="IPR036259">
    <property type="entry name" value="MFS_trans_sf"/>
</dbReference>
<dbReference type="InterPro" id="IPR020846">
    <property type="entry name" value="MFS_dom"/>
</dbReference>
<dbReference type="GO" id="GO:0022857">
    <property type="term" value="F:transmembrane transporter activity"/>
    <property type="evidence" value="ECO:0007669"/>
    <property type="project" value="InterPro"/>
</dbReference>
<organism evidence="3">
    <name type="scientific">marine metagenome</name>
    <dbReference type="NCBI Taxonomy" id="408172"/>
    <lineage>
        <taxon>unclassified sequences</taxon>
        <taxon>metagenomes</taxon>
        <taxon>ecological metagenomes</taxon>
    </lineage>
</organism>
<keyword evidence="1" id="KW-0812">Transmembrane</keyword>
<sequence>MGNPWAKARGSFYGWWMVTVSGFIMVITSVPVFQAIAVWSVALEAQFGWSRTQLGLALSFTRIEGSLTGPIAGYLVDRMGTRFMVFTGLLVLTVGFFLFSQVQNLWMFYVAYFVMSVGQGQAGWITVMTLLNHWFVRHRGMAMGLAMMGMGIGALILVPLIAWLIDPEADRIGWRRTAEILAVVTLVSAIVLPKVIRNKPEDVGDYPDGEPPVPAVVAQGDAEEDLELTIGQALRTQAFWAISFGHGFGSMVVLAAMSHLGLLMQDVGYGVQMAGWIISIQTAVAIAFQFLGGWIGDRIPKNVALFIFTG</sequence>
<dbReference type="SUPFAM" id="SSF103473">
    <property type="entry name" value="MFS general substrate transporter"/>
    <property type="match status" value="1"/>
</dbReference>
<feature type="transmembrane region" description="Helical" evidence="1">
    <location>
        <begin position="238"/>
        <end position="261"/>
    </location>
</feature>
<keyword evidence="1" id="KW-1133">Transmembrane helix</keyword>
<evidence type="ECO:0000256" key="1">
    <source>
        <dbReference type="SAM" id="Phobius"/>
    </source>
</evidence>
<reference evidence="3" key="1">
    <citation type="submission" date="2018-05" db="EMBL/GenBank/DDBJ databases">
        <authorList>
            <person name="Lanie J.A."/>
            <person name="Ng W.-L."/>
            <person name="Kazmierczak K.M."/>
            <person name="Andrzejewski T.M."/>
            <person name="Davidsen T.M."/>
            <person name="Wayne K.J."/>
            <person name="Tettelin H."/>
            <person name="Glass J.I."/>
            <person name="Rusch D."/>
            <person name="Podicherti R."/>
            <person name="Tsui H.-C.T."/>
            <person name="Winkler M.E."/>
        </authorList>
    </citation>
    <scope>NUCLEOTIDE SEQUENCE</scope>
</reference>
<evidence type="ECO:0000259" key="2">
    <source>
        <dbReference type="PROSITE" id="PS50850"/>
    </source>
</evidence>
<dbReference type="InterPro" id="IPR011701">
    <property type="entry name" value="MFS"/>
</dbReference>
<gene>
    <name evidence="3" type="ORF">METZ01_LOCUS62101</name>
</gene>
<keyword evidence="1" id="KW-0472">Membrane</keyword>